<proteinExistence type="predicted"/>
<feature type="signal peptide" evidence="1">
    <location>
        <begin position="1"/>
        <end position="24"/>
    </location>
</feature>
<dbReference type="AlphaFoldDB" id="J3M8C1"/>
<name>J3M8C1_ORYBR</name>
<evidence type="ECO:0000313" key="2">
    <source>
        <dbReference type="EnsemblPlants" id="OB05G28450.1"/>
    </source>
</evidence>
<evidence type="ECO:0000256" key="1">
    <source>
        <dbReference type="SAM" id="SignalP"/>
    </source>
</evidence>
<dbReference type="HOGENOM" id="CLU_1716057_0_0_1"/>
<reference evidence="2" key="2">
    <citation type="submission" date="2013-04" db="UniProtKB">
        <authorList>
            <consortium name="EnsemblPlants"/>
        </authorList>
    </citation>
    <scope>IDENTIFICATION</scope>
</reference>
<keyword evidence="3" id="KW-1185">Reference proteome</keyword>
<protein>
    <submittedName>
        <fullName evidence="2">Uncharacterized protein</fullName>
    </submittedName>
</protein>
<reference evidence="2" key="1">
    <citation type="journal article" date="2013" name="Nat. Commun.">
        <title>Whole-genome sequencing of Oryza brachyantha reveals mechanisms underlying Oryza genome evolution.</title>
        <authorList>
            <person name="Chen J."/>
            <person name="Huang Q."/>
            <person name="Gao D."/>
            <person name="Wang J."/>
            <person name="Lang Y."/>
            <person name="Liu T."/>
            <person name="Li B."/>
            <person name="Bai Z."/>
            <person name="Luis Goicoechea J."/>
            <person name="Liang C."/>
            <person name="Chen C."/>
            <person name="Zhang W."/>
            <person name="Sun S."/>
            <person name="Liao Y."/>
            <person name="Zhang X."/>
            <person name="Yang L."/>
            <person name="Song C."/>
            <person name="Wang M."/>
            <person name="Shi J."/>
            <person name="Liu G."/>
            <person name="Liu J."/>
            <person name="Zhou H."/>
            <person name="Zhou W."/>
            <person name="Yu Q."/>
            <person name="An N."/>
            <person name="Chen Y."/>
            <person name="Cai Q."/>
            <person name="Wang B."/>
            <person name="Liu B."/>
            <person name="Min J."/>
            <person name="Huang Y."/>
            <person name="Wu H."/>
            <person name="Li Z."/>
            <person name="Zhang Y."/>
            <person name="Yin Y."/>
            <person name="Song W."/>
            <person name="Jiang J."/>
            <person name="Jackson S.A."/>
            <person name="Wing R.A."/>
            <person name="Wang J."/>
            <person name="Chen M."/>
        </authorList>
    </citation>
    <scope>NUCLEOTIDE SEQUENCE [LARGE SCALE GENOMIC DNA]</scope>
    <source>
        <strain evidence="2">cv. IRGC 101232</strain>
    </source>
</reference>
<feature type="chain" id="PRO_5003773513" evidence="1">
    <location>
        <begin position="25"/>
        <end position="153"/>
    </location>
</feature>
<accession>J3M8C1</accession>
<dbReference type="EnsemblPlants" id="OB05G28450.1">
    <property type="protein sequence ID" value="OB05G28450.1"/>
    <property type="gene ID" value="OB05G28450"/>
</dbReference>
<organism evidence="2">
    <name type="scientific">Oryza brachyantha</name>
    <name type="common">malo sina</name>
    <dbReference type="NCBI Taxonomy" id="4533"/>
    <lineage>
        <taxon>Eukaryota</taxon>
        <taxon>Viridiplantae</taxon>
        <taxon>Streptophyta</taxon>
        <taxon>Embryophyta</taxon>
        <taxon>Tracheophyta</taxon>
        <taxon>Spermatophyta</taxon>
        <taxon>Magnoliopsida</taxon>
        <taxon>Liliopsida</taxon>
        <taxon>Poales</taxon>
        <taxon>Poaceae</taxon>
        <taxon>BOP clade</taxon>
        <taxon>Oryzoideae</taxon>
        <taxon>Oryzeae</taxon>
        <taxon>Oryzinae</taxon>
        <taxon>Oryza</taxon>
    </lineage>
</organism>
<dbReference type="Gramene" id="OB05G28450.1">
    <property type="protein sequence ID" value="OB05G28450.1"/>
    <property type="gene ID" value="OB05G28450"/>
</dbReference>
<keyword evidence="1" id="KW-0732">Signal</keyword>
<evidence type="ECO:0000313" key="3">
    <source>
        <dbReference type="Proteomes" id="UP000006038"/>
    </source>
</evidence>
<sequence length="153" mass="16157">MRSATIFALCIVVILQCLASISTAVDLGDDDADAAALAARGQGLVHPRRLGLLQNAPARSRPLHSAVAGAGAAVEVEFSLASMQIRPFIHLASSLLIRWVRSGPELNSYLGQLQVLEHRVLKTAVAISGVTHGRSMREELSAINTTITGKGKP</sequence>
<dbReference type="Proteomes" id="UP000006038">
    <property type="component" value="Chromosome 5"/>
</dbReference>